<gene>
    <name evidence="2" type="ORF">BN990_00758</name>
</gene>
<dbReference type="OrthoDB" id="1730126at2"/>
<feature type="chain" id="PRO_5001536052" evidence="1">
    <location>
        <begin position="25"/>
        <end position="250"/>
    </location>
</feature>
<comment type="caution">
    <text evidence="2">The sequence shown here is derived from an EMBL/GenBank/DDBJ whole genome shotgun (WGS) entry which is preliminary data.</text>
</comment>
<evidence type="ECO:0000313" key="3">
    <source>
        <dbReference type="Proteomes" id="UP000028875"/>
    </source>
</evidence>
<dbReference type="eggNOG" id="ENOG50344RM">
    <property type="taxonomic scope" value="Bacteria"/>
</dbReference>
<keyword evidence="3" id="KW-1185">Reference proteome</keyword>
<evidence type="ECO:0000313" key="2">
    <source>
        <dbReference type="EMBL" id="CDQ38488.1"/>
    </source>
</evidence>
<protein>
    <submittedName>
        <fullName evidence="2">Uncharacterized protein</fullName>
    </submittedName>
</protein>
<evidence type="ECO:0000256" key="1">
    <source>
        <dbReference type="SAM" id="SignalP"/>
    </source>
</evidence>
<keyword evidence="1" id="KW-0732">Signal</keyword>
<name>A0A024Q7K9_9BACI</name>
<proteinExistence type="predicted"/>
<accession>A0A024Q7K9</accession>
<sequence precursor="true">MKKLLVMLVTALIFFSVFSTNMFAAEKSGVGQLKQEFESQLLQQISDTSGVERETLQEQYDKYVKLDESEQNKFVSYISDEELMSEVMKEYKSPGSSNLDVATKEEQINGETVNTSSVNNDIAIVENLSDKPVAEKEPIATINEHRSAWYKKYVTLFGIKVLENTSTLDYTRTGYGGRITGILGSDHRVTRNFTVNRISYSGKVDRYGSTYAYSNSNTTVAIIWKGVWTYDDGKCQIRVDNRSNVTGYFR</sequence>
<dbReference type="EMBL" id="CCDP010000001">
    <property type="protein sequence ID" value="CDQ38488.1"/>
    <property type="molecule type" value="Genomic_DNA"/>
</dbReference>
<reference evidence="2 3" key="1">
    <citation type="submission" date="2014-03" db="EMBL/GenBank/DDBJ databases">
        <authorList>
            <person name="Urmite Genomes U."/>
        </authorList>
    </citation>
    <scope>NUCLEOTIDE SEQUENCE [LARGE SCALE GENOMIC DNA]</scope>
    <source>
        <strain evidence="2 3">Vm-5</strain>
    </source>
</reference>
<dbReference type="Proteomes" id="UP000028875">
    <property type="component" value="Unassembled WGS sequence"/>
</dbReference>
<organism evidence="2 3">
    <name type="scientific">Virgibacillus massiliensis</name>
    <dbReference type="NCBI Taxonomy" id="1462526"/>
    <lineage>
        <taxon>Bacteria</taxon>
        <taxon>Bacillati</taxon>
        <taxon>Bacillota</taxon>
        <taxon>Bacilli</taxon>
        <taxon>Bacillales</taxon>
        <taxon>Bacillaceae</taxon>
        <taxon>Virgibacillus</taxon>
    </lineage>
</organism>
<reference evidence="3" key="2">
    <citation type="submission" date="2014-05" db="EMBL/GenBank/DDBJ databases">
        <title>Draft genome sequence of Virgibacillus massiliensis Vm-5.</title>
        <authorList>
            <person name="Khelaifia S."/>
            <person name="Croce O."/>
            <person name="Lagier J.C."/>
            <person name="Raoult D."/>
        </authorList>
    </citation>
    <scope>NUCLEOTIDE SEQUENCE [LARGE SCALE GENOMIC DNA]</scope>
    <source>
        <strain evidence="3">Vm-5</strain>
    </source>
</reference>
<dbReference type="RefSeq" id="WP_038242478.1">
    <property type="nucleotide sequence ID" value="NZ_BNER01000001.1"/>
</dbReference>
<feature type="signal peptide" evidence="1">
    <location>
        <begin position="1"/>
        <end position="24"/>
    </location>
</feature>
<dbReference type="AlphaFoldDB" id="A0A024Q7K9"/>